<keyword evidence="4" id="KW-1185">Reference proteome</keyword>
<evidence type="ECO:0000256" key="2">
    <source>
        <dbReference type="SAM" id="MobiDB-lite"/>
    </source>
</evidence>
<name>A0A3Q9G3M6_9ACTO</name>
<feature type="coiled-coil region" evidence="1">
    <location>
        <begin position="63"/>
        <end position="90"/>
    </location>
</feature>
<evidence type="ECO:0008006" key="5">
    <source>
        <dbReference type="Google" id="ProtNLM"/>
    </source>
</evidence>
<evidence type="ECO:0000256" key="1">
    <source>
        <dbReference type="SAM" id="Coils"/>
    </source>
</evidence>
<evidence type="ECO:0000313" key="3">
    <source>
        <dbReference type="EMBL" id="AZQ76813.1"/>
    </source>
</evidence>
<dbReference type="RefSeq" id="WP_126703619.1">
    <property type="nucleotide sequence ID" value="NZ_CP034593.1"/>
</dbReference>
<accession>A0A3Q9G3M6</accession>
<keyword evidence="1" id="KW-0175">Coiled coil</keyword>
<feature type="region of interest" description="Disordered" evidence="2">
    <location>
        <begin position="171"/>
        <end position="252"/>
    </location>
</feature>
<gene>
    <name evidence="3" type="ORF">EJ997_05110</name>
</gene>
<dbReference type="OrthoDB" id="3291843at2"/>
<reference evidence="3 4" key="1">
    <citation type="submission" date="2018-12" db="EMBL/GenBank/DDBJ databases">
        <title>Complete genome sequence of Flaviflexus sp. H23T48.</title>
        <authorList>
            <person name="Bae J.-W."/>
            <person name="Lee J.-Y."/>
        </authorList>
    </citation>
    <scope>NUCLEOTIDE SEQUENCE [LARGE SCALE GENOMIC DNA]</scope>
    <source>
        <strain evidence="3 4">H23T48</strain>
    </source>
</reference>
<proteinExistence type="predicted"/>
<sequence>MSEHEYETEQNAVAGDSLIAVLDELAQIVAGARGVPMSASAMINRSEVLDLLETARDIVPDQIEAADRIIAEASEVKEDAQRRAKTILERAHADSEATIAQARQKAADLVTEHAITEGARNEAASILEEARLQAERMNAGADRYSDDSLGFLQAELESLLTKVHAGRQELERRQEARVHGSQKPAPEAQGVAEEELEYEGDQDLDHDGYDQDGPVEEANQYAEKEHKPRLNEIRVSPIDEEEEFEPPYENER</sequence>
<feature type="compositionally biased region" description="Acidic residues" evidence="2">
    <location>
        <begin position="192"/>
        <end position="202"/>
    </location>
</feature>
<feature type="compositionally biased region" description="Acidic residues" evidence="2">
    <location>
        <begin position="238"/>
        <end position="252"/>
    </location>
</feature>
<dbReference type="Proteomes" id="UP000280344">
    <property type="component" value="Chromosome"/>
</dbReference>
<feature type="compositionally biased region" description="Basic and acidic residues" evidence="2">
    <location>
        <begin position="222"/>
        <end position="232"/>
    </location>
</feature>
<dbReference type="AlphaFoldDB" id="A0A3Q9G3M6"/>
<evidence type="ECO:0000313" key="4">
    <source>
        <dbReference type="Proteomes" id="UP000280344"/>
    </source>
</evidence>
<organism evidence="3 4">
    <name type="scientific">Flaviflexus ciconiae</name>
    <dbReference type="NCBI Taxonomy" id="2496867"/>
    <lineage>
        <taxon>Bacteria</taxon>
        <taxon>Bacillati</taxon>
        <taxon>Actinomycetota</taxon>
        <taxon>Actinomycetes</taxon>
        <taxon>Actinomycetales</taxon>
        <taxon>Actinomycetaceae</taxon>
        <taxon>Flaviflexus</taxon>
    </lineage>
</organism>
<dbReference type="EMBL" id="CP034593">
    <property type="protein sequence ID" value="AZQ76813.1"/>
    <property type="molecule type" value="Genomic_DNA"/>
</dbReference>
<protein>
    <recommendedName>
        <fullName evidence="5">ATPase</fullName>
    </recommendedName>
</protein>
<dbReference type="KEGG" id="flh:EJ997_05110"/>